<feature type="binding site" evidence="10">
    <location>
        <begin position="96"/>
        <end position="106"/>
    </location>
    <ligand>
        <name>ATP</name>
        <dbReference type="ChEBI" id="CHEBI:30616"/>
    </ligand>
</feature>
<comment type="catalytic activity">
    <reaction evidence="10">
        <text>4-CDP-2-C-methyl-D-erythritol + ATP = 4-CDP-2-C-methyl-D-erythritol 2-phosphate + ADP + H(+)</text>
        <dbReference type="Rhea" id="RHEA:18437"/>
        <dbReference type="ChEBI" id="CHEBI:15378"/>
        <dbReference type="ChEBI" id="CHEBI:30616"/>
        <dbReference type="ChEBI" id="CHEBI:57823"/>
        <dbReference type="ChEBI" id="CHEBI:57919"/>
        <dbReference type="ChEBI" id="CHEBI:456216"/>
        <dbReference type="EC" id="2.7.1.148"/>
    </reaction>
</comment>
<keyword evidence="4 10" id="KW-0808">Transferase</keyword>
<keyword evidence="8 10" id="KW-0414">Isoprene biosynthesis</keyword>
<dbReference type="InterPro" id="IPR014721">
    <property type="entry name" value="Ribsml_uS5_D2-typ_fold_subgr"/>
</dbReference>
<evidence type="ECO:0000256" key="8">
    <source>
        <dbReference type="ARBA" id="ARBA00023229"/>
    </source>
</evidence>
<dbReference type="PIRSF" id="PIRSF010376">
    <property type="entry name" value="IspE"/>
    <property type="match status" value="1"/>
</dbReference>
<evidence type="ECO:0000259" key="12">
    <source>
        <dbReference type="Pfam" id="PF00288"/>
    </source>
</evidence>
<evidence type="ECO:0000256" key="7">
    <source>
        <dbReference type="ARBA" id="ARBA00022840"/>
    </source>
</evidence>
<feature type="active site" evidence="10">
    <location>
        <position position="138"/>
    </location>
</feature>
<dbReference type="EMBL" id="FNSL01000001">
    <property type="protein sequence ID" value="SEB87624.1"/>
    <property type="molecule type" value="Genomic_DNA"/>
</dbReference>
<dbReference type="InterPro" id="IPR036554">
    <property type="entry name" value="GHMP_kinase_C_sf"/>
</dbReference>
<reference evidence="15" key="1">
    <citation type="submission" date="2016-10" db="EMBL/GenBank/DDBJ databases">
        <authorList>
            <person name="Varghese N."/>
            <person name="Submissions S."/>
        </authorList>
    </citation>
    <scope>NUCLEOTIDE SEQUENCE [LARGE SCALE GENOMIC DNA]</scope>
    <source>
        <strain evidence="15">ES.061</strain>
    </source>
</reference>
<evidence type="ECO:0000256" key="3">
    <source>
        <dbReference type="ARBA" id="ARBA00017473"/>
    </source>
</evidence>
<accession>A0A1H4MXX0</accession>
<evidence type="ECO:0000256" key="10">
    <source>
        <dbReference type="HAMAP-Rule" id="MF_00061"/>
    </source>
</evidence>
<dbReference type="NCBIfam" id="TIGR00154">
    <property type="entry name" value="ispE"/>
    <property type="match status" value="1"/>
</dbReference>
<dbReference type="Gene3D" id="3.30.70.890">
    <property type="entry name" value="GHMP kinase, C-terminal domain"/>
    <property type="match status" value="1"/>
</dbReference>
<evidence type="ECO:0000256" key="5">
    <source>
        <dbReference type="ARBA" id="ARBA00022741"/>
    </source>
</evidence>
<evidence type="ECO:0000256" key="2">
    <source>
        <dbReference type="ARBA" id="ARBA00012052"/>
    </source>
</evidence>
<keyword evidence="6 10" id="KW-0418">Kinase</keyword>
<evidence type="ECO:0000256" key="6">
    <source>
        <dbReference type="ARBA" id="ARBA00022777"/>
    </source>
</evidence>
<protein>
    <recommendedName>
        <fullName evidence="3 10">4-diphosphocytidyl-2-C-methyl-D-erythritol kinase</fullName>
        <shortName evidence="10">CMK</shortName>
        <ecNumber evidence="2 10">2.7.1.148</ecNumber>
    </recommendedName>
    <alternativeName>
        <fullName evidence="9 10">4-(cytidine-5'-diphospho)-2-C-methyl-D-erythritol kinase</fullName>
    </alternativeName>
</protein>
<keyword evidence="15" id="KW-1185">Reference proteome</keyword>
<dbReference type="AlphaFoldDB" id="A0A1H4MXX0"/>
<dbReference type="InterPro" id="IPR013750">
    <property type="entry name" value="GHMP_kinase_C_dom"/>
</dbReference>
<feature type="region of interest" description="Disordered" evidence="11">
    <location>
        <begin position="286"/>
        <end position="306"/>
    </location>
</feature>
<dbReference type="Gene3D" id="3.30.230.10">
    <property type="match status" value="1"/>
</dbReference>
<feature type="domain" description="GHMP kinase C-terminal" evidence="13">
    <location>
        <begin position="205"/>
        <end position="272"/>
    </location>
</feature>
<keyword evidence="7 10" id="KW-0067">ATP-binding</keyword>
<evidence type="ECO:0000259" key="13">
    <source>
        <dbReference type="Pfam" id="PF08544"/>
    </source>
</evidence>
<gene>
    <name evidence="10" type="primary">ispE</name>
    <name evidence="14" type="ORF">SAMN05216452_3515</name>
</gene>
<feature type="domain" description="GHMP kinase N-terminal" evidence="12">
    <location>
        <begin position="66"/>
        <end position="144"/>
    </location>
</feature>
<evidence type="ECO:0000256" key="1">
    <source>
        <dbReference type="ARBA" id="ARBA00009684"/>
    </source>
</evidence>
<feature type="active site" evidence="10">
    <location>
        <position position="9"/>
    </location>
</feature>
<organism evidence="14 15">
    <name type="scientific">Nitratireductor aquibiodomus</name>
    <dbReference type="NCBI Taxonomy" id="204799"/>
    <lineage>
        <taxon>Bacteria</taxon>
        <taxon>Pseudomonadati</taxon>
        <taxon>Pseudomonadota</taxon>
        <taxon>Alphaproteobacteria</taxon>
        <taxon>Hyphomicrobiales</taxon>
        <taxon>Phyllobacteriaceae</taxon>
        <taxon>Nitratireductor</taxon>
    </lineage>
</organism>
<dbReference type="Pfam" id="PF00288">
    <property type="entry name" value="GHMP_kinases_N"/>
    <property type="match status" value="1"/>
</dbReference>
<dbReference type="GO" id="GO:0050515">
    <property type="term" value="F:4-(cytidine 5'-diphospho)-2-C-methyl-D-erythritol kinase activity"/>
    <property type="evidence" value="ECO:0007669"/>
    <property type="project" value="UniProtKB-UniRule"/>
</dbReference>
<dbReference type="HAMAP" id="MF_00061">
    <property type="entry name" value="IspE"/>
    <property type="match status" value="1"/>
</dbReference>
<dbReference type="PANTHER" id="PTHR43527:SF2">
    <property type="entry name" value="4-DIPHOSPHOCYTIDYL-2-C-METHYL-D-ERYTHRITOL KINASE, CHLOROPLASTIC"/>
    <property type="match status" value="1"/>
</dbReference>
<feature type="compositionally biased region" description="Basic and acidic residues" evidence="11">
    <location>
        <begin position="289"/>
        <end position="306"/>
    </location>
</feature>
<sequence length="306" mass="32623">MQSMIAPAKVNLALHVTGRRADGYHLLDSLVTFSRHGDLLEVEGGAEDDFFVSGHFAAHVPIGETNLVTRARDLLRETFGERAGAPVHLHLEKNLPVASGIGGGSADAAAALRLLVRHWQIDVDEVALAELGLRLGADVPMCLSSKPLLARGIGEALEELPHFPALPLVLVNPNIPLSTPDVFSGLERRDNAPLPALDTFPDAASAAKWLEAARNDLEEPACRLVPQIRDVLGALGEAGALAARMSGSGATCFGVFGSPHKARQAASILEARHPDWFVLATQTTAPEHGQTEHSQIEHDHAHYARA</sequence>
<comment type="similarity">
    <text evidence="1 10">Belongs to the GHMP kinase family. IspE subfamily.</text>
</comment>
<evidence type="ECO:0000313" key="14">
    <source>
        <dbReference type="EMBL" id="SEB87624.1"/>
    </source>
</evidence>
<evidence type="ECO:0000256" key="4">
    <source>
        <dbReference type="ARBA" id="ARBA00022679"/>
    </source>
</evidence>
<dbReference type="SUPFAM" id="SSF55060">
    <property type="entry name" value="GHMP Kinase, C-terminal domain"/>
    <property type="match status" value="1"/>
</dbReference>
<dbReference type="GO" id="GO:0016114">
    <property type="term" value="P:terpenoid biosynthetic process"/>
    <property type="evidence" value="ECO:0007669"/>
    <property type="project" value="UniProtKB-UniRule"/>
</dbReference>
<proteinExistence type="inferred from homology"/>
<dbReference type="EC" id="2.7.1.148" evidence="2 10"/>
<dbReference type="GO" id="GO:0019288">
    <property type="term" value="P:isopentenyl diphosphate biosynthetic process, methylerythritol 4-phosphate pathway"/>
    <property type="evidence" value="ECO:0007669"/>
    <property type="project" value="UniProtKB-UniRule"/>
</dbReference>
<comment type="function">
    <text evidence="10">Catalyzes the phosphorylation of the position 2 hydroxy group of 4-diphosphocytidyl-2C-methyl-D-erythritol.</text>
</comment>
<dbReference type="NCBIfam" id="NF011202">
    <property type="entry name" value="PRK14608.1"/>
    <property type="match status" value="1"/>
</dbReference>
<dbReference type="InterPro" id="IPR006204">
    <property type="entry name" value="GHMP_kinase_N_dom"/>
</dbReference>
<dbReference type="PANTHER" id="PTHR43527">
    <property type="entry name" value="4-DIPHOSPHOCYTIDYL-2-C-METHYL-D-ERYTHRITOL KINASE, CHLOROPLASTIC"/>
    <property type="match status" value="1"/>
</dbReference>
<dbReference type="InterPro" id="IPR020568">
    <property type="entry name" value="Ribosomal_Su5_D2-typ_SF"/>
</dbReference>
<keyword evidence="5 10" id="KW-0547">Nucleotide-binding</keyword>
<dbReference type="UniPathway" id="UPA00056">
    <property type="reaction ID" value="UER00094"/>
</dbReference>
<evidence type="ECO:0000256" key="9">
    <source>
        <dbReference type="ARBA" id="ARBA00032554"/>
    </source>
</evidence>
<name>A0A1H4MXX0_9HYPH</name>
<dbReference type="GO" id="GO:0005524">
    <property type="term" value="F:ATP binding"/>
    <property type="evidence" value="ECO:0007669"/>
    <property type="project" value="UniProtKB-UniRule"/>
</dbReference>
<dbReference type="Proteomes" id="UP000199064">
    <property type="component" value="Unassembled WGS sequence"/>
</dbReference>
<comment type="pathway">
    <text evidence="10">Isoprenoid biosynthesis; isopentenyl diphosphate biosynthesis via DXP pathway; isopentenyl diphosphate from 1-deoxy-D-xylulose 5-phosphate: step 3/6.</text>
</comment>
<dbReference type="SUPFAM" id="SSF54211">
    <property type="entry name" value="Ribosomal protein S5 domain 2-like"/>
    <property type="match status" value="1"/>
</dbReference>
<dbReference type="Pfam" id="PF08544">
    <property type="entry name" value="GHMP_kinases_C"/>
    <property type="match status" value="1"/>
</dbReference>
<dbReference type="InterPro" id="IPR004424">
    <property type="entry name" value="IspE"/>
</dbReference>
<evidence type="ECO:0000313" key="15">
    <source>
        <dbReference type="Proteomes" id="UP000199064"/>
    </source>
</evidence>
<evidence type="ECO:0000256" key="11">
    <source>
        <dbReference type="SAM" id="MobiDB-lite"/>
    </source>
</evidence>